<organism evidence="1 2">
    <name type="scientific">Colletotrichum liriopes</name>
    <dbReference type="NCBI Taxonomy" id="708192"/>
    <lineage>
        <taxon>Eukaryota</taxon>
        <taxon>Fungi</taxon>
        <taxon>Dikarya</taxon>
        <taxon>Ascomycota</taxon>
        <taxon>Pezizomycotina</taxon>
        <taxon>Sordariomycetes</taxon>
        <taxon>Hypocreomycetidae</taxon>
        <taxon>Glomerellales</taxon>
        <taxon>Glomerellaceae</taxon>
        <taxon>Colletotrichum</taxon>
        <taxon>Colletotrichum spaethianum species complex</taxon>
    </lineage>
</organism>
<evidence type="ECO:0000313" key="1">
    <source>
        <dbReference type="EMBL" id="GJC86503.1"/>
    </source>
</evidence>
<keyword evidence="2" id="KW-1185">Reference proteome</keyword>
<reference evidence="1 2" key="1">
    <citation type="submission" date="2021-07" db="EMBL/GenBank/DDBJ databases">
        <title>Genome data of Colletotrichum spaethianum.</title>
        <authorList>
            <person name="Utami Y.D."/>
            <person name="Hiruma K."/>
        </authorList>
    </citation>
    <scope>NUCLEOTIDE SEQUENCE [LARGE SCALE GENOMIC DNA]</scope>
    <source>
        <strain evidence="1 2">MAFF 242679</strain>
    </source>
</reference>
<dbReference type="Proteomes" id="UP001055172">
    <property type="component" value="Unassembled WGS sequence"/>
</dbReference>
<evidence type="ECO:0000313" key="2">
    <source>
        <dbReference type="Proteomes" id="UP001055172"/>
    </source>
</evidence>
<name>A0AA37LWG4_9PEZI</name>
<protein>
    <submittedName>
        <fullName evidence="1">Uncharacterized protein</fullName>
    </submittedName>
</protein>
<gene>
    <name evidence="1" type="ORF">ColLi_09341</name>
</gene>
<accession>A0AA37LWG4</accession>
<dbReference type="AlphaFoldDB" id="A0AA37LWG4"/>
<dbReference type="EMBL" id="BPPX01000022">
    <property type="protein sequence ID" value="GJC86503.1"/>
    <property type="molecule type" value="Genomic_DNA"/>
</dbReference>
<comment type="caution">
    <text evidence="1">The sequence shown here is derived from an EMBL/GenBank/DDBJ whole genome shotgun (WGS) entry which is preliminary data.</text>
</comment>
<proteinExistence type="predicted"/>
<sequence length="78" mass="7812">MSDAGPGSKLDVCTAEVCLRIRSTAHPEYVSGATSALVQSSRPSAGSSDAIAGRPVGVAASLSAAVACFRLLAQLPRP</sequence>